<gene>
    <name evidence="1" type="ORF">EK403_16250</name>
</gene>
<dbReference type="RefSeq" id="WP_128778522.1">
    <property type="nucleotide sequence ID" value="NZ_RYFI01000016.1"/>
</dbReference>
<comment type="caution">
    <text evidence="1">The sequence shown here is derived from an EMBL/GenBank/DDBJ whole genome shotgun (WGS) entry which is preliminary data.</text>
</comment>
<name>A0A4Q0MDS3_9HYPH</name>
<reference evidence="1 2" key="1">
    <citation type="submission" date="2018-12" db="EMBL/GenBank/DDBJ databases">
        <title>bacterium Hansschlegelia zhihuaiae S113.</title>
        <authorList>
            <person name="He J."/>
        </authorList>
    </citation>
    <scope>NUCLEOTIDE SEQUENCE [LARGE SCALE GENOMIC DNA]</scope>
    <source>
        <strain evidence="1 2">S 113</strain>
    </source>
</reference>
<dbReference type="EMBL" id="RYFI01000016">
    <property type="protein sequence ID" value="RXF70956.1"/>
    <property type="molecule type" value="Genomic_DNA"/>
</dbReference>
<protein>
    <submittedName>
        <fullName evidence="1">Uncharacterized protein</fullName>
    </submittedName>
</protein>
<evidence type="ECO:0000313" key="1">
    <source>
        <dbReference type="EMBL" id="RXF70956.1"/>
    </source>
</evidence>
<evidence type="ECO:0000313" key="2">
    <source>
        <dbReference type="Proteomes" id="UP000289708"/>
    </source>
</evidence>
<dbReference type="AlphaFoldDB" id="A0A4Q0MDS3"/>
<sequence length="119" mass="13567">MATLSPSRRGVNLRPADLDMTDEFAPTIEEIVDDRLNGVTSPRDDRPSVNRTFSDFALVSDGREAEIRALYETGQQIFAKNERLRRVAHVLLSDIAQTRSEMMNVIRDTRMAIAQSRRF</sequence>
<proteinExistence type="predicted"/>
<keyword evidence="2" id="KW-1185">Reference proteome</keyword>
<dbReference type="Proteomes" id="UP000289708">
    <property type="component" value="Unassembled WGS sequence"/>
</dbReference>
<organism evidence="1 2">
    <name type="scientific">Hansschlegelia zhihuaiae</name>
    <dbReference type="NCBI Taxonomy" id="405005"/>
    <lineage>
        <taxon>Bacteria</taxon>
        <taxon>Pseudomonadati</taxon>
        <taxon>Pseudomonadota</taxon>
        <taxon>Alphaproteobacteria</taxon>
        <taxon>Hyphomicrobiales</taxon>
        <taxon>Methylopilaceae</taxon>
        <taxon>Hansschlegelia</taxon>
    </lineage>
</organism>
<accession>A0A4Q0MDS3</accession>